<dbReference type="InParanoid" id="A0A2G5E9N4"/>
<dbReference type="OrthoDB" id="1298633at2759"/>
<feature type="domain" description="FBD" evidence="1">
    <location>
        <begin position="113"/>
        <end position="143"/>
    </location>
</feature>
<accession>A0A2G5E9N4</accession>
<protein>
    <recommendedName>
        <fullName evidence="1">FBD domain-containing protein</fullName>
    </recommendedName>
</protein>
<dbReference type="AlphaFoldDB" id="A0A2G5E9N4"/>
<dbReference type="Pfam" id="PF08387">
    <property type="entry name" value="FBD"/>
    <property type="match status" value="1"/>
</dbReference>
<evidence type="ECO:0000259" key="1">
    <source>
        <dbReference type="Pfam" id="PF08387"/>
    </source>
</evidence>
<reference evidence="2 3" key="1">
    <citation type="submission" date="2017-09" db="EMBL/GenBank/DDBJ databases">
        <title>WGS assembly of Aquilegia coerulea Goldsmith.</title>
        <authorList>
            <person name="Hodges S."/>
            <person name="Kramer E."/>
            <person name="Nordborg M."/>
            <person name="Tomkins J."/>
            <person name="Borevitz J."/>
            <person name="Derieg N."/>
            <person name="Yan J."/>
            <person name="Mihaltcheva S."/>
            <person name="Hayes R.D."/>
            <person name="Rokhsar D."/>
        </authorList>
    </citation>
    <scope>NUCLEOTIDE SEQUENCE [LARGE SCALE GENOMIC DNA]</scope>
    <source>
        <strain evidence="3">cv. Goldsmith</strain>
    </source>
</reference>
<keyword evidence="3" id="KW-1185">Reference proteome</keyword>
<name>A0A2G5E9N4_AQUCA</name>
<evidence type="ECO:0000313" key="2">
    <source>
        <dbReference type="EMBL" id="PIA52463.1"/>
    </source>
</evidence>
<proteinExistence type="predicted"/>
<dbReference type="EMBL" id="KZ305027">
    <property type="protein sequence ID" value="PIA52463.1"/>
    <property type="molecule type" value="Genomic_DNA"/>
</dbReference>
<evidence type="ECO:0000313" key="3">
    <source>
        <dbReference type="Proteomes" id="UP000230069"/>
    </source>
</evidence>
<dbReference type="InterPro" id="IPR006566">
    <property type="entry name" value="FBD"/>
</dbReference>
<dbReference type="STRING" id="218851.A0A2G5E9N4"/>
<organism evidence="2 3">
    <name type="scientific">Aquilegia coerulea</name>
    <name type="common">Rocky mountain columbine</name>
    <dbReference type="NCBI Taxonomy" id="218851"/>
    <lineage>
        <taxon>Eukaryota</taxon>
        <taxon>Viridiplantae</taxon>
        <taxon>Streptophyta</taxon>
        <taxon>Embryophyta</taxon>
        <taxon>Tracheophyta</taxon>
        <taxon>Spermatophyta</taxon>
        <taxon>Magnoliopsida</taxon>
        <taxon>Ranunculales</taxon>
        <taxon>Ranunculaceae</taxon>
        <taxon>Thalictroideae</taxon>
        <taxon>Aquilegia</taxon>
    </lineage>
</organism>
<gene>
    <name evidence="2" type="ORF">AQUCO_01000381v1</name>
</gene>
<sequence>MYNLGLTERVRLDDVVRGLDGLQVLGIAQPFLELLPMDVEPKRLDITYYHLKDISLEVNFEDLKQILAVLCLCRSSPHLKTINIEAVWDKESTFLCDEDIWIARLNKEEDIFNHLETVSLSGFKGTKNDLGFSQFILLNARDLMTFYIDWEESALMPEKLAVVEMMMQFHRASTIAEVIFKSKV</sequence>
<dbReference type="Proteomes" id="UP000230069">
    <property type="component" value="Unassembled WGS sequence"/>
</dbReference>